<reference evidence="1" key="1">
    <citation type="journal article" date="2015" name="Nature">
        <title>Complex archaea that bridge the gap between prokaryotes and eukaryotes.</title>
        <authorList>
            <person name="Spang A."/>
            <person name="Saw J.H."/>
            <person name="Jorgensen S.L."/>
            <person name="Zaremba-Niedzwiedzka K."/>
            <person name="Martijn J."/>
            <person name="Lind A.E."/>
            <person name="van Eijk R."/>
            <person name="Schleper C."/>
            <person name="Guy L."/>
            <person name="Ettema T.J."/>
        </authorList>
    </citation>
    <scope>NUCLEOTIDE SEQUENCE</scope>
</reference>
<evidence type="ECO:0008006" key="2">
    <source>
        <dbReference type="Google" id="ProtNLM"/>
    </source>
</evidence>
<evidence type="ECO:0000313" key="1">
    <source>
        <dbReference type="EMBL" id="KKM73980.1"/>
    </source>
</evidence>
<comment type="caution">
    <text evidence="1">The sequence shown here is derived from an EMBL/GenBank/DDBJ whole genome shotgun (WGS) entry which is preliminary data.</text>
</comment>
<proteinExistence type="predicted"/>
<sequence>WAGASEKPSRKMCVVQMYLRNYERTESETKAAREFRERCQLFDYLINNGDRHGGNVMALGEHYVAIDNAFAFSGEHGGGPAFSCLNLSLFREEIERLRSSPILDFLMPLLSEDSLKRFVKHLVSLE</sequence>
<feature type="non-terminal residue" evidence="1">
    <location>
        <position position="1"/>
    </location>
</feature>
<accession>A0A0F9MBD9</accession>
<dbReference type="EMBL" id="LAZR01009213">
    <property type="protein sequence ID" value="KKM73980.1"/>
    <property type="molecule type" value="Genomic_DNA"/>
</dbReference>
<gene>
    <name evidence="1" type="ORF">LCGC14_1404880</name>
</gene>
<organism evidence="1">
    <name type="scientific">marine sediment metagenome</name>
    <dbReference type="NCBI Taxonomy" id="412755"/>
    <lineage>
        <taxon>unclassified sequences</taxon>
        <taxon>metagenomes</taxon>
        <taxon>ecological metagenomes</taxon>
    </lineage>
</organism>
<dbReference type="AlphaFoldDB" id="A0A0F9MBD9"/>
<name>A0A0F9MBD9_9ZZZZ</name>
<protein>
    <recommendedName>
        <fullName evidence="2">PI3K/PI4K catalytic domain-containing protein</fullName>
    </recommendedName>
</protein>